<sequence>MLSTTTFLAGLLALSGMVFSAPAALDQTGGAIGIEGYTIVPIEFELPVKPDDPNGEKVILHGTIQEVIAKMEASYPGWNQSFLSTPVLAPSDDNLEQPSSFNCNIGFGEPVSNYRLDQGIVYLTHLSGTAKNGPGPGNCGRVSCSYGSAIYWCNEDSVEKELQWLQIADGAHQVVVKCQVQDDKGVWKTKGQANYNTHWNVVDRRDDC</sequence>
<keyword evidence="3" id="KW-1185">Reference proteome</keyword>
<protein>
    <submittedName>
        <fullName evidence="2">Uncharacterized protein</fullName>
    </submittedName>
</protein>
<gene>
    <name evidence="2" type="ORF">QBC40DRAFT_322577</name>
</gene>
<reference evidence="2" key="1">
    <citation type="journal article" date="2023" name="Mol. Phylogenet. Evol.">
        <title>Genome-scale phylogeny and comparative genomics of the fungal order Sordariales.</title>
        <authorList>
            <person name="Hensen N."/>
            <person name="Bonometti L."/>
            <person name="Westerberg I."/>
            <person name="Brannstrom I.O."/>
            <person name="Guillou S."/>
            <person name="Cros-Aarteil S."/>
            <person name="Calhoun S."/>
            <person name="Haridas S."/>
            <person name="Kuo A."/>
            <person name="Mondo S."/>
            <person name="Pangilinan J."/>
            <person name="Riley R."/>
            <person name="LaButti K."/>
            <person name="Andreopoulos B."/>
            <person name="Lipzen A."/>
            <person name="Chen C."/>
            <person name="Yan M."/>
            <person name="Daum C."/>
            <person name="Ng V."/>
            <person name="Clum A."/>
            <person name="Steindorff A."/>
            <person name="Ohm R.A."/>
            <person name="Martin F."/>
            <person name="Silar P."/>
            <person name="Natvig D.O."/>
            <person name="Lalanne C."/>
            <person name="Gautier V."/>
            <person name="Ament-Velasquez S.L."/>
            <person name="Kruys A."/>
            <person name="Hutchinson M.I."/>
            <person name="Powell A.J."/>
            <person name="Barry K."/>
            <person name="Miller A.N."/>
            <person name="Grigoriev I.V."/>
            <person name="Debuchy R."/>
            <person name="Gladieux P."/>
            <person name="Hiltunen Thoren M."/>
            <person name="Johannesson H."/>
        </authorList>
    </citation>
    <scope>NUCLEOTIDE SEQUENCE</scope>
    <source>
        <strain evidence="2">CBS 315.58</strain>
    </source>
</reference>
<keyword evidence="1" id="KW-0732">Signal</keyword>
<proteinExistence type="predicted"/>
<dbReference type="PANTHER" id="PTHR35605">
    <property type="entry name" value="ECP2 EFFECTOR PROTEIN DOMAIN-CONTAINING PROTEIN-RELATED"/>
    <property type="match status" value="1"/>
</dbReference>
<accession>A0AAN6XKD8</accession>
<reference evidence="2" key="2">
    <citation type="submission" date="2023-05" db="EMBL/GenBank/DDBJ databases">
        <authorList>
            <consortium name="Lawrence Berkeley National Laboratory"/>
            <person name="Steindorff A."/>
            <person name="Hensen N."/>
            <person name="Bonometti L."/>
            <person name="Westerberg I."/>
            <person name="Brannstrom I.O."/>
            <person name="Guillou S."/>
            <person name="Cros-Aarteil S."/>
            <person name="Calhoun S."/>
            <person name="Haridas S."/>
            <person name="Kuo A."/>
            <person name="Mondo S."/>
            <person name="Pangilinan J."/>
            <person name="Riley R."/>
            <person name="Labutti K."/>
            <person name="Andreopoulos B."/>
            <person name="Lipzen A."/>
            <person name="Chen C."/>
            <person name="Yanf M."/>
            <person name="Daum C."/>
            <person name="Ng V."/>
            <person name="Clum A."/>
            <person name="Ohm R."/>
            <person name="Martin F."/>
            <person name="Silar P."/>
            <person name="Natvig D."/>
            <person name="Lalanne C."/>
            <person name="Gautier V."/>
            <person name="Ament-Velasquez S.L."/>
            <person name="Kruys A."/>
            <person name="Hutchinson M.I."/>
            <person name="Powell A.J."/>
            <person name="Barry K."/>
            <person name="Miller A.N."/>
            <person name="Grigoriev I.V."/>
            <person name="Debuchy R."/>
            <person name="Gladieux P."/>
            <person name="Thoren M.H."/>
            <person name="Johannesson H."/>
        </authorList>
    </citation>
    <scope>NUCLEOTIDE SEQUENCE</scope>
    <source>
        <strain evidence="2">CBS 315.58</strain>
    </source>
</reference>
<organism evidence="2 3">
    <name type="scientific">Triangularia verruculosa</name>
    <dbReference type="NCBI Taxonomy" id="2587418"/>
    <lineage>
        <taxon>Eukaryota</taxon>
        <taxon>Fungi</taxon>
        <taxon>Dikarya</taxon>
        <taxon>Ascomycota</taxon>
        <taxon>Pezizomycotina</taxon>
        <taxon>Sordariomycetes</taxon>
        <taxon>Sordariomycetidae</taxon>
        <taxon>Sordariales</taxon>
        <taxon>Podosporaceae</taxon>
        <taxon>Triangularia</taxon>
    </lineage>
</organism>
<dbReference type="EMBL" id="MU863901">
    <property type="protein sequence ID" value="KAK4202035.1"/>
    <property type="molecule type" value="Genomic_DNA"/>
</dbReference>
<evidence type="ECO:0000256" key="1">
    <source>
        <dbReference type="SAM" id="SignalP"/>
    </source>
</evidence>
<feature type="signal peptide" evidence="1">
    <location>
        <begin position="1"/>
        <end position="20"/>
    </location>
</feature>
<name>A0AAN6XKD8_9PEZI</name>
<evidence type="ECO:0000313" key="3">
    <source>
        <dbReference type="Proteomes" id="UP001303160"/>
    </source>
</evidence>
<dbReference type="PANTHER" id="PTHR35605:SF1">
    <property type="entry name" value="ECP2 EFFECTOR PROTEIN DOMAIN-CONTAINING PROTEIN-RELATED"/>
    <property type="match status" value="1"/>
</dbReference>
<dbReference type="AlphaFoldDB" id="A0AAN6XKD8"/>
<comment type="caution">
    <text evidence="2">The sequence shown here is derived from an EMBL/GenBank/DDBJ whole genome shotgun (WGS) entry which is preliminary data.</text>
</comment>
<feature type="chain" id="PRO_5042958235" evidence="1">
    <location>
        <begin position="21"/>
        <end position="208"/>
    </location>
</feature>
<evidence type="ECO:0000313" key="2">
    <source>
        <dbReference type="EMBL" id="KAK4202035.1"/>
    </source>
</evidence>
<dbReference type="Proteomes" id="UP001303160">
    <property type="component" value="Unassembled WGS sequence"/>
</dbReference>